<evidence type="ECO:0000313" key="1">
    <source>
        <dbReference type="EMBL" id="JAP21982.1"/>
    </source>
</evidence>
<accession>A0A0V0HNK9</accession>
<organism evidence="1">
    <name type="scientific">Solanum chacoense</name>
    <name type="common">Chaco potato</name>
    <dbReference type="NCBI Taxonomy" id="4108"/>
    <lineage>
        <taxon>Eukaryota</taxon>
        <taxon>Viridiplantae</taxon>
        <taxon>Streptophyta</taxon>
        <taxon>Embryophyta</taxon>
        <taxon>Tracheophyta</taxon>
        <taxon>Spermatophyta</taxon>
        <taxon>Magnoliopsida</taxon>
        <taxon>eudicotyledons</taxon>
        <taxon>Gunneridae</taxon>
        <taxon>Pentapetalae</taxon>
        <taxon>asterids</taxon>
        <taxon>lamiids</taxon>
        <taxon>Solanales</taxon>
        <taxon>Solanaceae</taxon>
        <taxon>Solanoideae</taxon>
        <taxon>Solaneae</taxon>
        <taxon>Solanum</taxon>
    </lineage>
</organism>
<name>A0A0V0HNK9_SOLCH</name>
<dbReference type="EMBL" id="GEDG01017078">
    <property type="protein sequence ID" value="JAP21982.1"/>
    <property type="molecule type" value="Transcribed_RNA"/>
</dbReference>
<sequence length="70" mass="8045">MLGPWCAVPIDTSSTLQSHYRCTNCYPISTHSSCFNLTNRKCGVWSQWVHCLLPNNCIAIDLKVQSWRMK</sequence>
<protein>
    <submittedName>
        <fullName evidence="1">Putative ovule protein</fullName>
    </submittedName>
</protein>
<dbReference type="AlphaFoldDB" id="A0A0V0HNK9"/>
<proteinExistence type="predicted"/>
<reference evidence="1" key="1">
    <citation type="submission" date="2015-12" db="EMBL/GenBank/DDBJ databases">
        <title>Gene expression during late stages of embryo sac development: a critical building block for successful pollen-pistil interactions.</title>
        <authorList>
            <person name="Liu Y."/>
            <person name="Joly V."/>
            <person name="Sabar M."/>
            <person name="Matton D.P."/>
        </authorList>
    </citation>
    <scope>NUCLEOTIDE SEQUENCE</scope>
</reference>